<dbReference type="PATRIC" id="fig|28037.234.peg.1389"/>
<feature type="transmembrane region" description="Helical" evidence="1">
    <location>
        <begin position="51"/>
        <end position="68"/>
    </location>
</feature>
<name>A0A139Q6V0_STRMT</name>
<keyword evidence="1" id="KW-0472">Membrane</keyword>
<feature type="transmembrane region" description="Helical" evidence="1">
    <location>
        <begin position="102"/>
        <end position="120"/>
    </location>
</feature>
<accession>A0A139Q6V0</accession>
<evidence type="ECO:0000256" key="1">
    <source>
        <dbReference type="SAM" id="Phobius"/>
    </source>
</evidence>
<sequence length="214" mass="25194">MTKLFLLKLELFRKKFGIYGLWNILSLIAVLLIIFFSLKILFFKILPYENSMQLLTLLLVLSNIFVVTKEREELSKLAVKFQSFFHNFSRVEVLKYYTFRKYIILCILSVLLLFPLDLVFRSQKYFLFYMVLLQIFSLVSSLGGCFFKKKYQETVNLTIRIGFALFLALNVRKVMPFYLNQIIEASSVSLMLVLLLALCLINSLVLVFSRVKIW</sequence>
<reference evidence="2 3" key="1">
    <citation type="submission" date="2016-01" db="EMBL/GenBank/DDBJ databases">
        <title>Highly variable Streptococcus oralis are common among viridans streptococci isolated from primates.</title>
        <authorList>
            <person name="Denapaite D."/>
            <person name="Rieger M."/>
            <person name="Koendgen S."/>
            <person name="Brueckner R."/>
            <person name="Ochigava I."/>
            <person name="Kappeler P."/>
            <person name="Maetz-Rensing K."/>
            <person name="Leendertz F."/>
            <person name="Hakenbeck R."/>
        </authorList>
    </citation>
    <scope>NUCLEOTIDE SEQUENCE [LARGE SCALE GENOMIC DNA]</scope>
    <source>
        <strain evidence="2 3">DD28</strain>
    </source>
</reference>
<dbReference type="RefSeq" id="WP_061425372.1">
    <property type="nucleotide sequence ID" value="NZ_KQ970263.1"/>
</dbReference>
<keyword evidence="1" id="KW-1133">Transmembrane helix</keyword>
<dbReference type="EMBL" id="LQOA01000039">
    <property type="protein sequence ID" value="KXT98273.1"/>
    <property type="molecule type" value="Genomic_DNA"/>
</dbReference>
<dbReference type="AlphaFoldDB" id="A0A139Q6V0"/>
<evidence type="ECO:0000313" key="2">
    <source>
        <dbReference type="EMBL" id="KXT98273.1"/>
    </source>
</evidence>
<feature type="transmembrane region" description="Helical" evidence="1">
    <location>
        <begin position="21"/>
        <end position="45"/>
    </location>
</feature>
<proteinExistence type="predicted"/>
<feature type="transmembrane region" description="Helical" evidence="1">
    <location>
        <begin position="159"/>
        <end position="179"/>
    </location>
</feature>
<feature type="transmembrane region" description="Helical" evidence="1">
    <location>
        <begin position="126"/>
        <end position="147"/>
    </location>
</feature>
<keyword evidence="1" id="KW-0812">Transmembrane</keyword>
<evidence type="ECO:0000313" key="3">
    <source>
        <dbReference type="Proteomes" id="UP000070136"/>
    </source>
</evidence>
<comment type="caution">
    <text evidence="2">The sequence shown here is derived from an EMBL/GenBank/DDBJ whole genome shotgun (WGS) entry which is preliminary data.</text>
</comment>
<gene>
    <name evidence="2" type="ORF">SMIDD28_01327</name>
</gene>
<feature type="transmembrane region" description="Helical" evidence="1">
    <location>
        <begin position="185"/>
        <end position="208"/>
    </location>
</feature>
<protein>
    <submittedName>
        <fullName evidence="2">Uncharacterized protein</fullName>
    </submittedName>
</protein>
<organism evidence="2 3">
    <name type="scientific">Streptococcus mitis</name>
    <dbReference type="NCBI Taxonomy" id="28037"/>
    <lineage>
        <taxon>Bacteria</taxon>
        <taxon>Bacillati</taxon>
        <taxon>Bacillota</taxon>
        <taxon>Bacilli</taxon>
        <taxon>Lactobacillales</taxon>
        <taxon>Streptococcaceae</taxon>
        <taxon>Streptococcus</taxon>
        <taxon>Streptococcus mitis group</taxon>
    </lineage>
</organism>
<dbReference type="Proteomes" id="UP000070136">
    <property type="component" value="Unassembled WGS sequence"/>
</dbReference>